<gene>
    <name evidence="1" type="ORF">EX30DRAFT_256221</name>
</gene>
<dbReference type="EMBL" id="ML220183">
    <property type="protein sequence ID" value="TGZ76347.1"/>
    <property type="molecule type" value="Genomic_DNA"/>
</dbReference>
<evidence type="ECO:0000313" key="1">
    <source>
        <dbReference type="EMBL" id="TGZ76347.1"/>
    </source>
</evidence>
<name>A0A4S2MPS6_9PEZI</name>
<dbReference type="PROSITE" id="PS51257">
    <property type="entry name" value="PROKAR_LIPOPROTEIN"/>
    <property type="match status" value="1"/>
</dbReference>
<keyword evidence="2" id="KW-1185">Reference proteome</keyword>
<dbReference type="InParanoid" id="A0A4S2MPS6"/>
<reference evidence="1 2" key="1">
    <citation type="submission" date="2019-04" db="EMBL/GenBank/DDBJ databases">
        <title>Comparative genomics and transcriptomics to analyze fruiting body development in filamentous ascomycetes.</title>
        <authorList>
            <consortium name="DOE Joint Genome Institute"/>
            <person name="Lutkenhaus R."/>
            <person name="Traeger S."/>
            <person name="Breuer J."/>
            <person name="Kuo A."/>
            <person name="Lipzen A."/>
            <person name="Pangilinan J."/>
            <person name="Dilworth D."/>
            <person name="Sandor L."/>
            <person name="Poggeler S."/>
            <person name="Barry K."/>
            <person name="Grigoriev I.V."/>
            <person name="Nowrousian M."/>
        </authorList>
    </citation>
    <scope>NUCLEOTIDE SEQUENCE [LARGE SCALE GENOMIC DNA]</scope>
    <source>
        <strain evidence="1 2">CBS 389.68</strain>
    </source>
</reference>
<sequence length="167" mass="19135">MEGWRGGCTIFGIGACGLDWRGERTRIEALRREAMGRLDVSGGRDIDTKDSRCPADQTVEGWKDRDQDTIRGGRNLEVYPQTQTRNFVSRCVYCTISFHHKKNAASFSYLPLPIRPYTIVNVNSIEWWRIDTTSFSTTRSNRFLRMIPHFKSDVYGTLPNPPPSPTM</sequence>
<dbReference type="AlphaFoldDB" id="A0A4S2MPS6"/>
<proteinExistence type="predicted"/>
<accession>A0A4S2MPS6</accession>
<organism evidence="1 2">
    <name type="scientific">Ascodesmis nigricans</name>
    <dbReference type="NCBI Taxonomy" id="341454"/>
    <lineage>
        <taxon>Eukaryota</taxon>
        <taxon>Fungi</taxon>
        <taxon>Dikarya</taxon>
        <taxon>Ascomycota</taxon>
        <taxon>Pezizomycotina</taxon>
        <taxon>Pezizomycetes</taxon>
        <taxon>Pezizales</taxon>
        <taxon>Ascodesmidaceae</taxon>
        <taxon>Ascodesmis</taxon>
    </lineage>
</organism>
<dbReference type="Proteomes" id="UP000298138">
    <property type="component" value="Unassembled WGS sequence"/>
</dbReference>
<evidence type="ECO:0000313" key="2">
    <source>
        <dbReference type="Proteomes" id="UP000298138"/>
    </source>
</evidence>
<protein>
    <submittedName>
        <fullName evidence="1">Uncharacterized protein</fullName>
    </submittedName>
</protein>